<name>A0A1Y1QMK4_9GAMM</name>
<dbReference type="PROSITE" id="PS51257">
    <property type="entry name" value="PROKAR_LIPOPROTEIN"/>
    <property type="match status" value="1"/>
</dbReference>
<sequence>MRLPVSLKLCALALAVAFGLSACNDNDNETSTATDTTTTPATSTTTKNFNRVASFPVCLQLDADCNVNDATAAEIVTASTDGMTLIYSDSPSKSIGFVDITDPTKPKAAGKLKMSGESTSVAVKGNYALVGVNTSADFINASGKLDVVSLSSKTVVASLNLGGQPDSVAVSPDGNYAAIAIENERDESVNSGAIPQSPAGYLMIIDLKGEPSAWTSRKVDMSGLADVAPGDPEPEYVDINSNNVAVVTLQENNHIALVNLVDGKITKHFSAGTADLDKIDTKEEAPALITTDGTLSAIAREPDGVTWLSTDLFVTADEGDWLGGSRGFTIFNTKGDVVFAAGNSMEHQTIRMGHYPDDRSKNKGNEPENADSGTFEANKFLFVASERSNAVFVYNANDNSKPVLKQVLPAGSGPEGVLAIPSRNLVIAASEVDDRASVIRSTLNIYRYEDKTTAYPTVMSGNDASGQPVAWGAMSGLAATPTDANTVYAIEDSVYQQNRIFKLDIASKPAKLSVAAKISDLNNVLGSLPVATVDAAAKADSDTRKDVFDSADLKAMINANKTVNLDPEGIAVASDGGFWIASEGAGTVGEAARPVNSANLLFKTDANGIIQQAIPLPADISSKQIRFGFEGVAEYNGRAYVAFQRAWNKEANPRIGIYDTATKTWSFVFYPLDAVASKNGGWVGLSDLTSLGNGQFLVVERDNQGGPDAAIKRLYRIDTNGVAAGATVAKTLVRDILPDLKATGSPVMEKIEGSAVLANGNVLIINDNDGVKDNNGETQLINLGAIIK</sequence>
<feature type="compositionally biased region" description="Basic and acidic residues" evidence="1">
    <location>
        <begin position="354"/>
        <end position="366"/>
    </location>
</feature>
<dbReference type="Proteomes" id="UP000192491">
    <property type="component" value="Unassembled WGS sequence"/>
</dbReference>
<feature type="chain" id="PRO_5012463197" evidence="2">
    <location>
        <begin position="23"/>
        <end position="788"/>
    </location>
</feature>
<dbReference type="Gene3D" id="2.130.10.10">
    <property type="entry name" value="YVTN repeat-like/Quinoprotein amine dehydrogenase"/>
    <property type="match status" value="1"/>
</dbReference>
<dbReference type="SUPFAM" id="SSF75011">
    <property type="entry name" value="3-carboxy-cis,cis-mucoante lactonizing enzyme"/>
    <property type="match status" value="1"/>
</dbReference>
<feature type="domain" description="Phytase-like" evidence="3">
    <location>
        <begin position="470"/>
        <end position="769"/>
    </location>
</feature>
<evidence type="ECO:0000313" key="5">
    <source>
        <dbReference type="Proteomes" id="UP000192491"/>
    </source>
</evidence>
<evidence type="ECO:0000259" key="3">
    <source>
        <dbReference type="Pfam" id="PF13449"/>
    </source>
</evidence>
<dbReference type="InterPro" id="IPR052956">
    <property type="entry name" value="Mesenchyme-surface_protein"/>
</dbReference>
<reference evidence="4 5" key="1">
    <citation type="submission" date="2017-01" db="EMBL/GenBank/DDBJ databases">
        <title>Novel large sulfur bacteria in the metagenomes of groundwater-fed chemosynthetic microbial mats in the Lake Huron basin.</title>
        <authorList>
            <person name="Sharrar A.M."/>
            <person name="Flood B.E."/>
            <person name="Bailey J.V."/>
            <person name="Jones D.S."/>
            <person name="Biddanda B."/>
            <person name="Ruberg S.A."/>
            <person name="Marcus D.N."/>
            <person name="Dick G.J."/>
        </authorList>
    </citation>
    <scope>NUCLEOTIDE SEQUENCE [LARGE SCALE GENOMIC DNA]</scope>
    <source>
        <strain evidence="4">A8</strain>
    </source>
</reference>
<accession>A0A1Y1QMK4</accession>
<dbReference type="PANTHER" id="PTHR46928:SF1">
    <property type="entry name" value="MESENCHYME-SPECIFIC CELL SURFACE GLYCOPROTEIN"/>
    <property type="match status" value="1"/>
</dbReference>
<evidence type="ECO:0000313" key="4">
    <source>
        <dbReference type="EMBL" id="OQX09085.1"/>
    </source>
</evidence>
<organism evidence="4 5">
    <name type="scientific">Thiothrix lacustris</name>
    <dbReference type="NCBI Taxonomy" id="525917"/>
    <lineage>
        <taxon>Bacteria</taxon>
        <taxon>Pseudomonadati</taxon>
        <taxon>Pseudomonadota</taxon>
        <taxon>Gammaproteobacteria</taxon>
        <taxon>Thiotrichales</taxon>
        <taxon>Thiotrichaceae</taxon>
        <taxon>Thiothrix</taxon>
    </lineage>
</organism>
<dbReference type="PANTHER" id="PTHR46928">
    <property type="entry name" value="MESENCHYME-SPECIFIC CELL SURFACE GLYCOPROTEIN"/>
    <property type="match status" value="1"/>
</dbReference>
<feature type="region of interest" description="Disordered" evidence="1">
    <location>
        <begin position="352"/>
        <end position="372"/>
    </location>
</feature>
<dbReference type="InterPro" id="IPR027372">
    <property type="entry name" value="Phytase-like_dom"/>
</dbReference>
<dbReference type="InterPro" id="IPR013211">
    <property type="entry name" value="LVIVD"/>
</dbReference>
<keyword evidence="2" id="KW-0732">Signal</keyword>
<dbReference type="Pfam" id="PF13449">
    <property type="entry name" value="Phytase-like"/>
    <property type="match status" value="1"/>
</dbReference>
<feature type="signal peptide" evidence="2">
    <location>
        <begin position="1"/>
        <end position="22"/>
    </location>
</feature>
<comment type="caution">
    <text evidence="4">The sequence shown here is derived from an EMBL/GenBank/DDBJ whole genome shotgun (WGS) entry which is preliminary data.</text>
</comment>
<dbReference type="InterPro" id="IPR015943">
    <property type="entry name" value="WD40/YVTN_repeat-like_dom_sf"/>
</dbReference>
<gene>
    <name evidence="4" type="ORF">BWK73_23680</name>
</gene>
<proteinExistence type="predicted"/>
<dbReference type="Pfam" id="PF08309">
    <property type="entry name" value="LVIVD"/>
    <property type="match status" value="1"/>
</dbReference>
<dbReference type="AlphaFoldDB" id="A0A1Y1QMK4"/>
<protein>
    <submittedName>
        <fullName evidence="4">Alkaline phosphatase</fullName>
    </submittedName>
</protein>
<evidence type="ECO:0000256" key="1">
    <source>
        <dbReference type="SAM" id="MobiDB-lite"/>
    </source>
</evidence>
<evidence type="ECO:0000256" key="2">
    <source>
        <dbReference type="SAM" id="SignalP"/>
    </source>
</evidence>
<dbReference type="InterPro" id="IPR011048">
    <property type="entry name" value="Haem_d1_sf"/>
</dbReference>
<dbReference type="EMBL" id="MTEJ01000154">
    <property type="protein sequence ID" value="OQX09085.1"/>
    <property type="molecule type" value="Genomic_DNA"/>
</dbReference>
<dbReference type="SUPFAM" id="SSF51004">
    <property type="entry name" value="C-terminal (heme d1) domain of cytochrome cd1-nitrite reductase"/>
    <property type="match status" value="1"/>
</dbReference>